<gene>
    <name evidence="2" type="ORF">BL253_14005</name>
</gene>
<keyword evidence="3" id="KW-1185">Reference proteome</keyword>
<proteinExistence type="predicted"/>
<comment type="caution">
    <text evidence="2">The sequence shown here is derived from an EMBL/GenBank/DDBJ whole genome shotgun (WGS) entry which is preliminary data.</text>
</comment>
<evidence type="ECO:0008006" key="4">
    <source>
        <dbReference type="Google" id="ProtNLM"/>
    </source>
</evidence>
<dbReference type="STRING" id="1834516.BL253_14005"/>
<dbReference type="RefSeq" id="WP_076817147.1">
    <property type="nucleotide sequence ID" value="NZ_MOMC01000026.1"/>
</dbReference>
<sequence length="102" mass="10359">MAGPVSKVGWKIVGGAATVAGGTAATKSVNAVYRKVRGGEPPKNLAHPDTTWREAMFFALLTAVAVALGRLAAERVVATGWTRLTGALPPGMEGRAAAASTD</sequence>
<name>A0A1V2IB66_9ACTN</name>
<evidence type="ECO:0000256" key="1">
    <source>
        <dbReference type="SAM" id="Phobius"/>
    </source>
</evidence>
<dbReference type="AlphaFoldDB" id="A0A1V2IB66"/>
<keyword evidence="1" id="KW-0472">Membrane</keyword>
<feature type="transmembrane region" description="Helical" evidence="1">
    <location>
        <begin position="55"/>
        <end position="73"/>
    </location>
</feature>
<accession>A0A1V2IB66</accession>
<keyword evidence="1" id="KW-0812">Transmembrane</keyword>
<organism evidence="2 3">
    <name type="scientific">Pseudofrankia asymbiotica</name>
    <dbReference type="NCBI Taxonomy" id="1834516"/>
    <lineage>
        <taxon>Bacteria</taxon>
        <taxon>Bacillati</taxon>
        <taxon>Actinomycetota</taxon>
        <taxon>Actinomycetes</taxon>
        <taxon>Frankiales</taxon>
        <taxon>Frankiaceae</taxon>
        <taxon>Pseudofrankia</taxon>
    </lineage>
</organism>
<reference evidence="3" key="1">
    <citation type="submission" date="2016-10" db="EMBL/GenBank/DDBJ databases">
        <title>Frankia sp. NRRL B-16386 Genome sequencing.</title>
        <authorList>
            <person name="Ghodhbane-Gtari F."/>
            <person name="Swanson E."/>
            <person name="Gueddou A."/>
            <person name="Hezbri K."/>
            <person name="Ktari K."/>
            <person name="Nouioui I."/>
            <person name="Morris K."/>
            <person name="Simpson S."/>
            <person name="Abebe-Akele F."/>
            <person name="Thomas K."/>
            <person name="Gtari M."/>
            <person name="Tisa L.S."/>
        </authorList>
    </citation>
    <scope>NUCLEOTIDE SEQUENCE [LARGE SCALE GENOMIC DNA]</scope>
    <source>
        <strain evidence="3">NRRL B-16386</strain>
    </source>
</reference>
<keyword evidence="1" id="KW-1133">Transmembrane helix</keyword>
<evidence type="ECO:0000313" key="2">
    <source>
        <dbReference type="EMBL" id="ONH30453.1"/>
    </source>
</evidence>
<dbReference type="Pfam" id="PF14019">
    <property type="entry name" value="DUF4235"/>
    <property type="match status" value="1"/>
</dbReference>
<dbReference type="EMBL" id="MOMC01000026">
    <property type="protein sequence ID" value="ONH30453.1"/>
    <property type="molecule type" value="Genomic_DNA"/>
</dbReference>
<protein>
    <recommendedName>
        <fullName evidence="4">DUF4235 domain-containing protein</fullName>
    </recommendedName>
</protein>
<evidence type="ECO:0000313" key="3">
    <source>
        <dbReference type="Proteomes" id="UP000188929"/>
    </source>
</evidence>
<dbReference type="Proteomes" id="UP000188929">
    <property type="component" value="Unassembled WGS sequence"/>
</dbReference>
<dbReference type="InterPro" id="IPR025329">
    <property type="entry name" value="DUF4235"/>
</dbReference>